<evidence type="ECO:0000313" key="2">
    <source>
        <dbReference type="Proteomes" id="UP000005239"/>
    </source>
</evidence>
<dbReference type="GO" id="GO:0006357">
    <property type="term" value="P:regulation of transcription by RNA polymerase II"/>
    <property type="evidence" value="ECO:0000318"/>
    <property type="project" value="GO_Central"/>
</dbReference>
<dbReference type="PRINTS" id="PR00042">
    <property type="entry name" value="LEUZIPPRFOS"/>
</dbReference>
<dbReference type="PROSITE" id="PS00036">
    <property type="entry name" value="BZIP_BASIC"/>
    <property type="match status" value="1"/>
</dbReference>
<name>A0A2A6CTF2_PRIPA</name>
<dbReference type="InterPro" id="IPR046347">
    <property type="entry name" value="bZIP_sf"/>
</dbReference>
<dbReference type="AlphaFoldDB" id="A0A2A6CTF2"/>
<dbReference type="EnsemblMetazoa" id="PPA12837.1">
    <property type="protein sequence ID" value="PPA12837.1"/>
    <property type="gene ID" value="WBGene00102391"/>
</dbReference>
<sequence length="506" mass="56538">MEFFLSSSNSFLFSLMFLSFLSVSNTSFPSLPLFSLIIQSYDLVEIHFPHSIFHFDHSPFPLSLSSPEAIVPFYSLFIIPTLFTVLFLFSSLIPHPFPFNINSMAELPPLSSFSSITGQTLRSTLVSPFNPTSLLQSTNNRQQSGESSSSCVGTPLPFFQPDFSLQLNPLSQSPFPSSVYQSAVPSSLPSMGVPVRRTGGRRPKEMDNLYEDMDHEEVEKKSKRRLRNKEAAARCRARRLGLLNELQDKVDQFKRESKSKAEEIKNLSDKVNRLQAFLRNHECKVSMEERQKILNNCGVSQNMPLVNTRYISAPAPTPQSHRSLPPPSIPPSHIHLVTSTHSHIEQPIENFPAQLRSNQPRDSTDWIPQYEQHRVTKRGHEDMNGGNQYGEHKQPKMELMENEREREEKTLAQINGNDDLERPNEFKLDLSGMGGSGTVPLSTPSRDFGGPPTFSSFPMLSFGGTSLGGPSNILDRTTGLTPVANVSTMSAFPLGTPLGNNDLKNL</sequence>
<dbReference type="SUPFAM" id="SSF57959">
    <property type="entry name" value="Leucine zipper domain"/>
    <property type="match status" value="1"/>
</dbReference>
<reference evidence="1" key="2">
    <citation type="submission" date="2022-06" db="UniProtKB">
        <authorList>
            <consortium name="EnsemblMetazoa"/>
        </authorList>
    </citation>
    <scope>IDENTIFICATION</scope>
    <source>
        <strain evidence="1">PS312</strain>
    </source>
</reference>
<dbReference type="Pfam" id="PF00170">
    <property type="entry name" value="bZIP_1"/>
    <property type="match status" value="1"/>
</dbReference>
<dbReference type="Proteomes" id="UP000005239">
    <property type="component" value="Unassembled WGS sequence"/>
</dbReference>
<evidence type="ECO:0000313" key="1">
    <source>
        <dbReference type="EnsemblMetazoa" id="PPA12837.1"/>
    </source>
</evidence>
<dbReference type="InterPro" id="IPR004827">
    <property type="entry name" value="bZIP"/>
</dbReference>
<dbReference type="GO" id="GO:0000978">
    <property type="term" value="F:RNA polymerase II cis-regulatory region sequence-specific DNA binding"/>
    <property type="evidence" value="ECO:0000318"/>
    <property type="project" value="GO_Central"/>
</dbReference>
<dbReference type="GO" id="GO:0005634">
    <property type="term" value="C:nucleus"/>
    <property type="evidence" value="ECO:0000318"/>
    <property type="project" value="GO_Central"/>
</dbReference>
<gene>
    <name evidence="1" type="primary">WBGene00102391</name>
</gene>
<dbReference type="PROSITE" id="PS50217">
    <property type="entry name" value="BZIP"/>
    <property type="match status" value="1"/>
</dbReference>
<keyword evidence="2" id="KW-1185">Reference proteome</keyword>
<dbReference type="PANTHER" id="PTHR23351">
    <property type="entry name" value="FOS TRANSCRIPTION FACTOR-RELATED"/>
    <property type="match status" value="1"/>
</dbReference>
<reference evidence="2" key="1">
    <citation type="journal article" date="2008" name="Nat. Genet.">
        <title>The Pristionchus pacificus genome provides a unique perspective on nematode lifestyle and parasitism.</title>
        <authorList>
            <person name="Dieterich C."/>
            <person name="Clifton S.W."/>
            <person name="Schuster L.N."/>
            <person name="Chinwalla A."/>
            <person name="Delehaunty K."/>
            <person name="Dinkelacker I."/>
            <person name="Fulton L."/>
            <person name="Fulton R."/>
            <person name="Godfrey J."/>
            <person name="Minx P."/>
            <person name="Mitreva M."/>
            <person name="Roeseler W."/>
            <person name="Tian H."/>
            <person name="Witte H."/>
            <person name="Yang S.P."/>
            <person name="Wilson R.K."/>
            <person name="Sommer R.J."/>
        </authorList>
    </citation>
    <scope>NUCLEOTIDE SEQUENCE [LARGE SCALE GENOMIC DNA]</scope>
    <source>
        <strain evidence="2">PS312</strain>
    </source>
</reference>
<accession>A0A2A6CTF2</accession>
<dbReference type="GO" id="GO:0000981">
    <property type="term" value="F:DNA-binding transcription factor activity, RNA polymerase II-specific"/>
    <property type="evidence" value="ECO:0000318"/>
    <property type="project" value="GO_Central"/>
</dbReference>
<dbReference type="SMART" id="SM00338">
    <property type="entry name" value="BRLZ"/>
    <property type="match status" value="1"/>
</dbReference>
<accession>A0A8R1U8Y0</accession>
<proteinExistence type="predicted"/>
<organism evidence="1 2">
    <name type="scientific">Pristionchus pacificus</name>
    <name type="common">Parasitic nematode worm</name>
    <dbReference type="NCBI Taxonomy" id="54126"/>
    <lineage>
        <taxon>Eukaryota</taxon>
        <taxon>Metazoa</taxon>
        <taxon>Ecdysozoa</taxon>
        <taxon>Nematoda</taxon>
        <taxon>Chromadorea</taxon>
        <taxon>Rhabditida</taxon>
        <taxon>Rhabditina</taxon>
        <taxon>Diplogasteromorpha</taxon>
        <taxon>Diplogasteroidea</taxon>
        <taxon>Neodiplogasteridae</taxon>
        <taxon>Pristionchus</taxon>
    </lineage>
</organism>
<dbReference type="OrthoDB" id="2187714at2759"/>
<dbReference type="InterPro" id="IPR000837">
    <property type="entry name" value="AP-1"/>
</dbReference>
<protein>
    <submittedName>
        <fullName evidence="1">Fos-1</fullName>
    </submittedName>
</protein>
<dbReference type="Gene3D" id="1.20.5.170">
    <property type="match status" value="1"/>
</dbReference>
<dbReference type="PANTHER" id="PTHR23351:SF57">
    <property type="entry name" value="TRANSCRIPTION FACTOR FOS-1"/>
    <property type="match status" value="1"/>
</dbReference>